<dbReference type="Gene3D" id="3.20.20.80">
    <property type="entry name" value="Glycosidases"/>
    <property type="match status" value="1"/>
</dbReference>
<dbReference type="EC" id="3.2.1.21" evidence="3"/>
<dbReference type="InParanoid" id="A0A409WAS4"/>
<dbReference type="InterPro" id="IPR033132">
    <property type="entry name" value="GH_1_N_CS"/>
</dbReference>
<comment type="catalytic activity">
    <reaction evidence="1">
        <text>Hydrolysis of terminal, non-reducing beta-D-glucosyl residues with release of beta-D-glucose.</text>
        <dbReference type="EC" id="3.2.1.21"/>
    </reaction>
</comment>
<dbReference type="PANTHER" id="PTHR10353">
    <property type="entry name" value="GLYCOSYL HYDROLASE"/>
    <property type="match status" value="1"/>
</dbReference>
<evidence type="ECO:0000256" key="12">
    <source>
        <dbReference type="RuleBase" id="RU004468"/>
    </source>
</evidence>
<dbReference type="PRINTS" id="PR00131">
    <property type="entry name" value="GLHYDRLASE1"/>
</dbReference>
<evidence type="ECO:0000313" key="13">
    <source>
        <dbReference type="EMBL" id="PPQ75617.1"/>
    </source>
</evidence>
<comment type="caution">
    <text evidence="13">The sequence shown here is derived from an EMBL/GenBank/DDBJ whole genome shotgun (WGS) entry which is preliminary data.</text>
</comment>
<dbReference type="OrthoDB" id="65569at2759"/>
<keyword evidence="8" id="KW-0624">Polysaccharide degradation</keyword>
<evidence type="ECO:0000256" key="9">
    <source>
        <dbReference type="ARBA" id="ARBA00056775"/>
    </source>
</evidence>
<evidence type="ECO:0000256" key="10">
    <source>
        <dbReference type="PROSITE-ProRule" id="PRU10055"/>
    </source>
</evidence>
<dbReference type="EMBL" id="NHTK01005655">
    <property type="protein sequence ID" value="PPQ75617.1"/>
    <property type="molecule type" value="Genomic_DNA"/>
</dbReference>
<evidence type="ECO:0000256" key="2">
    <source>
        <dbReference type="ARBA" id="ARBA00010838"/>
    </source>
</evidence>
<reference evidence="13 14" key="1">
    <citation type="journal article" date="2018" name="Evol. Lett.">
        <title>Horizontal gene cluster transfer increased hallucinogenic mushroom diversity.</title>
        <authorList>
            <person name="Reynolds H.T."/>
            <person name="Vijayakumar V."/>
            <person name="Gluck-Thaler E."/>
            <person name="Korotkin H.B."/>
            <person name="Matheny P.B."/>
            <person name="Slot J.C."/>
        </authorList>
    </citation>
    <scope>NUCLEOTIDE SEQUENCE [LARGE SCALE GENOMIC DNA]</scope>
    <source>
        <strain evidence="13 14">2629</strain>
    </source>
</reference>
<evidence type="ECO:0000313" key="14">
    <source>
        <dbReference type="Proteomes" id="UP000284842"/>
    </source>
</evidence>
<comment type="function">
    <text evidence="9">Plays an important role in cellulose degradation. Shows hydrolytic activity against several glycosidic compounds.</text>
</comment>
<dbReference type="InterPro" id="IPR017853">
    <property type="entry name" value="GH"/>
</dbReference>
<dbReference type="STRING" id="181874.A0A409WAS4"/>
<accession>A0A409WAS4</accession>
<keyword evidence="4 12" id="KW-0378">Hydrolase</keyword>
<dbReference type="GO" id="GO:0080079">
    <property type="term" value="F:cellobiose glucosidase activity"/>
    <property type="evidence" value="ECO:0007669"/>
    <property type="project" value="UniProtKB-ARBA"/>
</dbReference>
<dbReference type="InterPro" id="IPR018120">
    <property type="entry name" value="Glyco_hydro_1_AS"/>
</dbReference>
<evidence type="ECO:0000256" key="8">
    <source>
        <dbReference type="ARBA" id="ARBA00023326"/>
    </source>
</evidence>
<gene>
    <name evidence="13" type="ORF">CVT24_010985</name>
</gene>
<evidence type="ECO:0000256" key="11">
    <source>
        <dbReference type="RuleBase" id="RU003690"/>
    </source>
</evidence>
<dbReference type="Proteomes" id="UP000284842">
    <property type="component" value="Unassembled WGS sequence"/>
</dbReference>
<dbReference type="PROSITE" id="PS00572">
    <property type="entry name" value="GLYCOSYL_HYDROL_F1_1"/>
    <property type="match status" value="1"/>
</dbReference>
<organism evidence="13 14">
    <name type="scientific">Panaeolus cyanescens</name>
    <dbReference type="NCBI Taxonomy" id="181874"/>
    <lineage>
        <taxon>Eukaryota</taxon>
        <taxon>Fungi</taxon>
        <taxon>Dikarya</taxon>
        <taxon>Basidiomycota</taxon>
        <taxon>Agaricomycotina</taxon>
        <taxon>Agaricomycetes</taxon>
        <taxon>Agaricomycetidae</taxon>
        <taxon>Agaricales</taxon>
        <taxon>Agaricineae</taxon>
        <taxon>Galeropsidaceae</taxon>
        <taxon>Panaeolus</taxon>
    </lineage>
</organism>
<sequence>MSILQTLDGLPADFLFGFATAAYQIEGSPDADNRAPTIWDTFTHLDKKTIADGSSGDVATESYKRWKEDIALLKSYGANSYRFSLPWSRIIDFRPREGTIGDAPNPAGIAHYRQIIEELVKEGITPCVTLYHWDLPQALHDRYKGWLNRNIVDDFVKYAEVCFEAFGDLVKNWITINEPWVVSTLGYGYGVFAPGRSSDRSKSDEGDSATEPWIVSHNLILAHAYTVKSFREKFQPKYGGQIGITLDTPAYLPWDESPENVKAAQDAYDSRLGWFADPIFKGYYPESLKQRLGNRLPEFSAEDIAVVKGSSDFFGLNTYTTNLVKPKKEVIEEGAPGPKIAMKDLTAVETTFIRPDGTQLGTQAKVAWLQDYPEGFRSLLNYLWKSYKKPVFVTENGFAAKSDSGTVEEALKDTDRVNYYRGYTRALVDAVKEDGVLVKSYFAWSLLDNFEWADGYATRFGVTYVDYETQNRYPKESAGFLREFYKAQQGKA</sequence>
<feature type="active site" description="Nucleophile" evidence="10">
    <location>
        <position position="395"/>
    </location>
</feature>
<dbReference type="FunFam" id="3.20.20.80:FF:000011">
    <property type="entry name" value="Cytosolic beta-glucosidase"/>
    <property type="match status" value="1"/>
</dbReference>
<dbReference type="PROSITE" id="PS00653">
    <property type="entry name" value="GLYCOSYL_HYDROL_F1_2"/>
    <property type="match status" value="1"/>
</dbReference>
<dbReference type="Pfam" id="PF00232">
    <property type="entry name" value="Glyco_hydro_1"/>
    <property type="match status" value="1"/>
</dbReference>
<evidence type="ECO:0000256" key="7">
    <source>
        <dbReference type="ARBA" id="ARBA00023295"/>
    </source>
</evidence>
<dbReference type="GO" id="GO:0030245">
    <property type="term" value="P:cellulose catabolic process"/>
    <property type="evidence" value="ECO:0007669"/>
    <property type="project" value="UniProtKB-KW"/>
</dbReference>
<proteinExistence type="inferred from homology"/>
<dbReference type="AlphaFoldDB" id="A0A409WAS4"/>
<evidence type="ECO:0000256" key="3">
    <source>
        <dbReference type="ARBA" id="ARBA00012744"/>
    </source>
</evidence>
<keyword evidence="14" id="KW-1185">Reference proteome</keyword>
<evidence type="ECO:0000256" key="1">
    <source>
        <dbReference type="ARBA" id="ARBA00000448"/>
    </source>
</evidence>
<keyword evidence="7 12" id="KW-0326">Glycosidase</keyword>
<protein>
    <recommendedName>
        <fullName evidence="3">beta-glucosidase</fullName>
        <ecNumber evidence="3">3.2.1.21</ecNumber>
    </recommendedName>
</protein>
<keyword evidence="5" id="KW-0136">Cellulose degradation</keyword>
<name>A0A409WAS4_9AGAR</name>
<evidence type="ECO:0000256" key="6">
    <source>
        <dbReference type="ARBA" id="ARBA00023277"/>
    </source>
</evidence>
<evidence type="ECO:0000256" key="5">
    <source>
        <dbReference type="ARBA" id="ARBA00023001"/>
    </source>
</evidence>
<dbReference type="SUPFAM" id="SSF51445">
    <property type="entry name" value="(Trans)glycosidases"/>
    <property type="match status" value="1"/>
</dbReference>
<dbReference type="InterPro" id="IPR001360">
    <property type="entry name" value="Glyco_hydro_1"/>
</dbReference>
<dbReference type="PANTHER" id="PTHR10353:SF36">
    <property type="entry name" value="LP05116P"/>
    <property type="match status" value="1"/>
</dbReference>
<comment type="similarity">
    <text evidence="2 11">Belongs to the glycosyl hydrolase 1 family.</text>
</comment>
<evidence type="ECO:0000256" key="4">
    <source>
        <dbReference type="ARBA" id="ARBA00022801"/>
    </source>
</evidence>
<keyword evidence="6" id="KW-0119">Carbohydrate metabolism</keyword>